<feature type="chain" id="PRO_5045368718" description="RHS repeat-associated core domain-containing protein" evidence="1">
    <location>
        <begin position="24"/>
        <end position="280"/>
    </location>
</feature>
<evidence type="ECO:0000256" key="1">
    <source>
        <dbReference type="SAM" id="SignalP"/>
    </source>
</evidence>
<protein>
    <recommendedName>
        <fullName evidence="4">RHS repeat-associated core domain-containing protein</fullName>
    </recommendedName>
</protein>
<sequence length="280" mass="30480">MFRHLQQLILTALFAVFTSQASAIFIQADTLDPTEQGVGTNRYAYSANDPINKLDPNGNQFHDWHLDQDDADADNRDRADRLYGEVNRMRDSDRFIDKLNDFFGLDRHLENLAREYEARIGVSVGDRVRMDVGDVAAQALMGIRPGVGAGVARGAIPKNLHTPINGGPLPPHIASTFRSGTYSSTVTTSPTTLYRSYGGSANPVGGYWSRTKPQGAMQSQLDSALAPQWGNTAQHTATITVPRGVTIYEGAAAPQSVGASRLMGGGNQVYIPRVNPKWLH</sequence>
<evidence type="ECO:0008006" key="4">
    <source>
        <dbReference type="Google" id="ProtNLM"/>
    </source>
</evidence>
<dbReference type="RefSeq" id="WP_274354497.1">
    <property type="nucleotide sequence ID" value="NZ_JAQZSM010000065.1"/>
</dbReference>
<evidence type="ECO:0000313" key="3">
    <source>
        <dbReference type="Proteomes" id="UP001431784"/>
    </source>
</evidence>
<feature type="signal peptide" evidence="1">
    <location>
        <begin position="1"/>
        <end position="23"/>
    </location>
</feature>
<name>A0ABT5TFE3_9RHOB</name>
<comment type="caution">
    <text evidence="2">The sequence shown here is derived from an EMBL/GenBank/DDBJ whole genome shotgun (WGS) entry which is preliminary data.</text>
</comment>
<dbReference type="Proteomes" id="UP001431784">
    <property type="component" value="Unassembled WGS sequence"/>
</dbReference>
<dbReference type="EMBL" id="JAQZSM010000065">
    <property type="protein sequence ID" value="MDD7973839.1"/>
    <property type="molecule type" value="Genomic_DNA"/>
</dbReference>
<keyword evidence="1" id="KW-0732">Signal</keyword>
<proteinExistence type="predicted"/>
<organism evidence="2 3">
    <name type="scientific">Roseinatronobacter alkalisoli</name>
    <dbReference type="NCBI Taxonomy" id="3028235"/>
    <lineage>
        <taxon>Bacteria</taxon>
        <taxon>Pseudomonadati</taxon>
        <taxon>Pseudomonadota</taxon>
        <taxon>Alphaproteobacteria</taxon>
        <taxon>Rhodobacterales</taxon>
        <taxon>Paracoccaceae</taxon>
        <taxon>Roseinatronobacter</taxon>
    </lineage>
</organism>
<reference evidence="2" key="1">
    <citation type="submission" date="2023-02" db="EMBL/GenBank/DDBJ databases">
        <title>Description of Roseinatronobacter alkalisoli sp. nov., an alkaliphilic bacerium isolated from soda soil.</title>
        <authorList>
            <person name="Wei W."/>
        </authorList>
    </citation>
    <scope>NUCLEOTIDE SEQUENCE</scope>
    <source>
        <strain evidence="2">HJB301</strain>
    </source>
</reference>
<keyword evidence="3" id="KW-1185">Reference proteome</keyword>
<gene>
    <name evidence="2" type="ORF">PUT78_22625</name>
</gene>
<evidence type="ECO:0000313" key="2">
    <source>
        <dbReference type="EMBL" id="MDD7973839.1"/>
    </source>
</evidence>
<accession>A0ABT5TFE3</accession>